<comment type="caution">
    <text evidence="3">The sequence shown here is derived from an EMBL/GenBank/DDBJ whole genome shotgun (WGS) entry which is preliminary data.</text>
</comment>
<reference evidence="3 4" key="1">
    <citation type="submission" date="2018-03" db="EMBL/GenBank/DDBJ databases">
        <authorList>
            <person name="Keele B.F."/>
        </authorList>
    </citation>
    <scope>NUCLEOTIDE SEQUENCE [LARGE SCALE GENOMIC DNA]</scope>
    <source>
        <strain evidence="3 4">D20</strain>
    </source>
</reference>
<dbReference type="Proteomes" id="UP000241193">
    <property type="component" value="Unassembled WGS sequence"/>
</dbReference>
<evidence type="ECO:0000256" key="2">
    <source>
        <dbReference type="SAM" id="Phobius"/>
    </source>
</evidence>
<keyword evidence="2" id="KW-0472">Membrane</keyword>
<dbReference type="OrthoDB" id="9780267at2"/>
<reference evidence="3 4" key="2">
    <citation type="submission" date="2018-04" db="EMBL/GenBank/DDBJ databases">
        <title>Thauera lacus sp. nov., isolated from an saline lake in Inner Mongolia, China.</title>
        <authorList>
            <person name="Liang Q.-Y."/>
        </authorList>
    </citation>
    <scope>NUCLEOTIDE SEQUENCE [LARGE SCALE GENOMIC DNA]</scope>
    <source>
        <strain evidence="3 4">D20</strain>
    </source>
</reference>
<protein>
    <recommendedName>
        <fullName evidence="5">DUF502 domain-containing protein</fullName>
    </recommendedName>
</protein>
<dbReference type="AlphaFoldDB" id="A0A2T4IBY0"/>
<feature type="transmembrane region" description="Helical" evidence="2">
    <location>
        <begin position="12"/>
        <end position="33"/>
    </location>
</feature>
<sequence>MTPQTQDRLKHVRRYLLVGLLTAAPLWVTWLVFDFIFSQLSKMGTPWVVAFARAVRGVSPSLADILLQPLFQSFLGLIVTVLVIYALGWMATQVIGQRIISWLERVVQNIPLVAAIYGGTKRFLAAVKEKPSGVQRVVLISFPTAEMKAVGFVTKVIRDEVSGQELAAVYVPTSPNPTSGYIEIVPVSQVVSTDWTMDEAMSFVMTGGATSPDRIRFSNPPAPFAPVAGVEPGGQPAADPSPPQPSP</sequence>
<evidence type="ECO:0008006" key="5">
    <source>
        <dbReference type="Google" id="ProtNLM"/>
    </source>
</evidence>
<dbReference type="Pfam" id="PF04367">
    <property type="entry name" value="DUF502"/>
    <property type="match status" value="1"/>
</dbReference>
<gene>
    <name evidence="3" type="ORF">C8261_15300</name>
</gene>
<dbReference type="InterPro" id="IPR007462">
    <property type="entry name" value="COV1-like"/>
</dbReference>
<proteinExistence type="predicted"/>
<feature type="transmembrane region" description="Helical" evidence="2">
    <location>
        <begin position="70"/>
        <end position="91"/>
    </location>
</feature>
<keyword evidence="2" id="KW-0812">Transmembrane</keyword>
<feature type="region of interest" description="Disordered" evidence="1">
    <location>
        <begin position="214"/>
        <end position="247"/>
    </location>
</feature>
<dbReference type="EMBL" id="PZKC01000015">
    <property type="protein sequence ID" value="PTD95248.1"/>
    <property type="molecule type" value="Genomic_DNA"/>
</dbReference>
<keyword evidence="2" id="KW-1133">Transmembrane helix</keyword>
<dbReference type="RefSeq" id="WP_107494600.1">
    <property type="nucleotide sequence ID" value="NZ_PZKC01000015.1"/>
</dbReference>
<dbReference type="PANTHER" id="PTHR31876">
    <property type="entry name" value="COV-LIKE PROTEIN 1"/>
    <property type="match status" value="1"/>
</dbReference>
<evidence type="ECO:0000313" key="4">
    <source>
        <dbReference type="Proteomes" id="UP000241193"/>
    </source>
</evidence>
<keyword evidence="4" id="KW-1185">Reference proteome</keyword>
<organism evidence="3 4">
    <name type="scientific">Pseudothauera lacus</name>
    <dbReference type="NCBI Taxonomy" id="2136175"/>
    <lineage>
        <taxon>Bacteria</taxon>
        <taxon>Pseudomonadati</taxon>
        <taxon>Pseudomonadota</taxon>
        <taxon>Betaproteobacteria</taxon>
        <taxon>Rhodocyclales</taxon>
        <taxon>Zoogloeaceae</taxon>
        <taxon>Pseudothauera</taxon>
    </lineage>
</organism>
<evidence type="ECO:0000256" key="1">
    <source>
        <dbReference type="SAM" id="MobiDB-lite"/>
    </source>
</evidence>
<dbReference type="PANTHER" id="PTHR31876:SF26">
    <property type="entry name" value="PROTEIN LIKE COV 2"/>
    <property type="match status" value="1"/>
</dbReference>
<name>A0A2T4IBY0_9RHOO</name>
<evidence type="ECO:0000313" key="3">
    <source>
        <dbReference type="EMBL" id="PTD95248.1"/>
    </source>
</evidence>
<accession>A0A2T4IBY0</accession>